<dbReference type="Proteomes" id="UP000001683">
    <property type="component" value="Chromosome"/>
</dbReference>
<dbReference type="GO" id="GO:0046872">
    <property type="term" value="F:metal ion binding"/>
    <property type="evidence" value="ECO:0007669"/>
    <property type="project" value="UniProtKB-KW"/>
</dbReference>
<dbReference type="NCBIfam" id="TIGR00282">
    <property type="entry name" value="TIGR00282 family metallophosphoesterase"/>
    <property type="match status" value="1"/>
</dbReference>
<reference evidence="8 9" key="2">
    <citation type="journal article" date="2011" name="J. Bacteriol.">
        <title>Complete genome sequence of the anaerobic, halophilic alkalithermophile Natranaerobius thermophilus JW/NM-WN-LF.</title>
        <authorList>
            <person name="Zhao B."/>
            <person name="Mesbah N.M."/>
            <person name="Dalin E."/>
            <person name="Goodwin L."/>
            <person name="Nolan M."/>
            <person name="Pitluck S."/>
            <person name="Chertkov O."/>
            <person name="Brettin T.S."/>
            <person name="Han J."/>
            <person name="Larimer F.W."/>
            <person name="Land M.L."/>
            <person name="Hauser L."/>
            <person name="Kyrpides N."/>
            <person name="Wiegel J."/>
        </authorList>
    </citation>
    <scope>NUCLEOTIDE SEQUENCE [LARGE SCALE GENOMIC DNA]</scope>
    <source>
        <strain evidence="9">ATCC BAA-1301 / DSM 18059 / JW/NM-WN-LF</strain>
    </source>
</reference>
<dbReference type="CDD" id="cd07382">
    <property type="entry name" value="MPP_DR1281"/>
    <property type="match status" value="1"/>
</dbReference>
<keyword evidence="4" id="KW-0408">Iron</keyword>
<feature type="binding site" evidence="7">
    <location>
        <position position="178"/>
    </location>
    <ligand>
        <name>Fe cation</name>
        <dbReference type="ChEBI" id="CHEBI:24875"/>
        <label>2</label>
    </ligand>
</feature>
<comment type="cofactor">
    <cofactor evidence="1">
        <name>Fe(3+)</name>
        <dbReference type="ChEBI" id="CHEBI:29034"/>
    </cofactor>
</comment>
<reference evidence="8 9" key="1">
    <citation type="submission" date="2008-04" db="EMBL/GenBank/DDBJ databases">
        <title>Complete sequence of chromosome of Natranaerobius thermophilus JW/NM-WN-LF.</title>
        <authorList>
            <consortium name="US DOE Joint Genome Institute"/>
            <person name="Copeland A."/>
            <person name="Lucas S."/>
            <person name="Lapidus A."/>
            <person name="Glavina del Rio T."/>
            <person name="Dalin E."/>
            <person name="Tice H."/>
            <person name="Bruce D."/>
            <person name="Goodwin L."/>
            <person name="Pitluck S."/>
            <person name="Chertkov O."/>
            <person name="Brettin T."/>
            <person name="Detter J.C."/>
            <person name="Han C."/>
            <person name="Kuske C.R."/>
            <person name="Schmutz J."/>
            <person name="Larimer F."/>
            <person name="Land M."/>
            <person name="Hauser L."/>
            <person name="Kyrpides N."/>
            <person name="Lykidis A."/>
            <person name="Mesbah N.M."/>
            <person name="Wiegel J."/>
        </authorList>
    </citation>
    <scope>NUCLEOTIDE SEQUENCE [LARGE SCALE GENOMIC DNA]</scope>
    <source>
        <strain evidence="9">ATCC BAA-1301 / DSM 18059 / JW/NM-WN-LF</strain>
    </source>
</reference>
<comment type="similarity">
    <text evidence="5">Belongs to the YmdB-like family.</text>
</comment>
<feature type="binding site" evidence="7">
    <location>
        <position position="42"/>
    </location>
    <ligand>
        <name>Fe cation</name>
        <dbReference type="ChEBI" id="CHEBI:24875"/>
        <label>1</label>
    </ligand>
</feature>
<dbReference type="InParanoid" id="B2A3V7"/>
<evidence type="ECO:0000313" key="8">
    <source>
        <dbReference type="EMBL" id="ACB85059.1"/>
    </source>
</evidence>
<proteinExistence type="inferred from homology"/>
<evidence type="ECO:0000256" key="1">
    <source>
        <dbReference type="ARBA" id="ARBA00001965"/>
    </source>
</evidence>
<dbReference type="AlphaFoldDB" id="B2A3V7"/>
<name>B2A3V7_NATTJ</name>
<evidence type="ECO:0000256" key="7">
    <source>
        <dbReference type="PIRSR" id="PIRSR004789-51"/>
    </source>
</evidence>
<keyword evidence="9" id="KW-1185">Reference proteome</keyword>
<evidence type="ECO:0000256" key="5">
    <source>
        <dbReference type="ARBA" id="ARBA00061401"/>
    </source>
</evidence>
<feature type="binding site" evidence="7">
    <location>
        <position position="70"/>
    </location>
    <ligand>
        <name>Fe cation</name>
        <dbReference type="ChEBI" id="CHEBI:24875"/>
        <label>2</label>
    </ligand>
</feature>
<dbReference type="PIRSF" id="PIRSF004789">
    <property type="entry name" value="DR1281"/>
    <property type="match status" value="1"/>
</dbReference>
<dbReference type="InterPro" id="IPR005235">
    <property type="entry name" value="YmdB-like"/>
</dbReference>
<dbReference type="EMBL" id="CP001034">
    <property type="protein sequence ID" value="ACB85059.1"/>
    <property type="molecule type" value="Genomic_DNA"/>
</dbReference>
<evidence type="ECO:0000313" key="9">
    <source>
        <dbReference type="Proteomes" id="UP000001683"/>
    </source>
</evidence>
<evidence type="ECO:0000256" key="2">
    <source>
        <dbReference type="ARBA" id="ARBA00022723"/>
    </source>
</evidence>
<dbReference type="PANTHER" id="PTHR36303">
    <property type="entry name" value="2',3'-CYCLIC-NUCLEOTIDE 2'-PHOSPHODIESTERASE"/>
    <property type="match status" value="1"/>
</dbReference>
<dbReference type="FunFam" id="3.60.21.10:FF:000016">
    <property type="entry name" value="Putative metallophosphoesterase"/>
    <property type="match status" value="1"/>
</dbReference>
<protein>
    <submittedName>
        <fullName evidence="8">Metallophosphoesterase</fullName>
    </submittedName>
</protein>
<dbReference type="STRING" id="457570.Nther_1476"/>
<dbReference type="InterPro" id="IPR029052">
    <property type="entry name" value="Metallo-depent_PP-like"/>
</dbReference>
<dbReference type="PANTHER" id="PTHR36303:SF1">
    <property type="entry name" value="2',3'-CYCLIC-NUCLEOTIDE 2'-PHOSPHODIESTERASE"/>
    <property type="match status" value="1"/>
</dbReference>
<keyword evidence="2 7" id="KW-0479">Metal-binding</keyword>
<dbReference type="SUPFAM" id="SSF56300">
    <property type="entry name" value="Metallo-dependent phosphatases"/>
    <property type="match status" value="1"/>
</dbReference>
<dbReference type="OrthoDB" id="9801109at2"/>
<dbReference type="HOGENOM" id="CLU_068238_0_0_9"/>
<feature type="binding site" evidence="7">
    <location>
        <position position="42"/>
    </location>
    <ligand>
        <name>Fe cation</name>
        <dbReference type="ChEBI" id="CHEBI:24875"/>
        <label>2</label>
    </ligand>
</feature>
<dbReference type="KEGG" id="nth:Nther_1476"/>
<evidence type="ECO:0000256" key="6">
    <source>
        <dbReference type="PIRSR" id="PIRSR004789-50"/>
    </source>
</evidence>
<evidence type="ECO:0000256" key="3">
    <source>
        <dbReference type="ARBA" id="ARBA00022801"/>
    </source>
</evidence>
<evidence type="ECO:0000256" key="4">
    <source>
        <dbReference type="ARBA" id="ARBA00023004"/>
    </source>
</evidence>
<feature type="binding site" evidence="7">
    <location>
        <position position="11"/>
    </location>
    <ligand>
        <name>Fe cation</name>
        <dbReference type="ChEBI" id="CHEBI:24875"/>
        <label>1</label>
    </ligand>
</feature>
<dbReference type="GO" id="GO:0004113">
    <property type="term" value="F:2',3'-cyclic-nucleotide 3'-phosphodiesterase activity"/>
    <property type="evidence" value="ECO:0007669"/>
    <property type="project" value="TreeGrafter"/>
</dbReference>
<dbReference type="RefSeq" id="WP_012447931.1">
    <property type="nucleotide sequence ID" value="NC_010718.1"/>
</dbReference>
<accession>B2A3V7</accession>
<feature type="binding site" evidence="7">
    <location>
        <position position="153"/>
    </location>
    <ligand>
        <name>Fe cation</name>
        <dbReference type="ChEBI" id="CHEBI:24875"/>
        <label>2</label>
    </ligand>
</feature>
<organism evidence="8 9">
    <name type="scientific">Natranaerobius thermophilus (strain ATCC BAA-1301 / DSM 18059 / JW/NM-WN-LF)</name>
    <dbReference type="NCBI Taxonomy" id="457570"/>
    <lineage>
        <taxon>Bacteria</taxon>
        <taxon>Bacillati</taxon>
        <taxon>Bacillota</taxon>
        <taxon>Clostridia</taxon>
        <taxon>Natranaerobiales</taxon>
        <taxon>Natranaerobiaceae</taxon>
        <taxon>Natranaerobius</taxon>
    </lineage>
</organism>
<keyword evidence="3" id="KW-0378">Hydrolase</keyword>
<gene>
    <name evidence="8" type="ordered locus">Nther_1476</name>
</gene>
<dbReference type="Gene3D" id="3.60.21.10">
    <property type="match status" value="1"/>
</dbReference>
<sequence>MKDVKVLIIGDIVGRPGRYCLRDLLPKIQENYEIDFTIANGENAAAGKGITKKAMNSLLESGVDLITSGNHIWDKKEIFKFIDEERSIIRPANFPPGNPGNGHQIIETNSVNIGVINLSGRVFMSSIDCPFQKGKEIIDKITHDCNIIIIDFHAEATSEKMALARYFDGKVSAIIGTHTHIQTADEQVLPAGTGYITDVGMTGPYESILGVESQAVIDNFITGIPTKFEVAEGKVQFNGVVVHLDSDNGICKKIERIQDLHEF</sequence>
<feature type="active site" description="Proton donor" evidence="6">
    <location>
        <position position="71"/>
    </location>
</feature>
<dbReference type="FunCoup" id="B2A3V7">
    <property type="interactions" value="69"/>
</dbReference>
<feature type="binding site" evidence="7">
    <location>
        <position position="43"/>
    </location>
    <ligand>
        <name>Fe cation</name>
        <dbReference type="ChEBI" id="CHEBI:24875"/>
        <label>1</label>
    </ligand>
</feature>
<dbReference type="Pfam" id="PF13277">
    <property type="entry name" value="YmdB"/>
    <property type="match status" value="1"/>
</dbReference>
<feature type="binding site" evidence="7">
    <location>
        <position position="180"/>
    </location>
    <ligand>
        <name>Fe cation</name>
        <dbReference type="ChEBI" id="CHEBI:24875"/>
        <label>1</label>
    </ligand>
</feature>
<dbReference type="eggNOG" id="COG1692">
    <property type="taxonomic scope" value="Bacteria"/>
</dbReference>